<evidence type="ECO:0000313" key="9">
    <source>
        <dbReference type="Proteomes" id="UP000648239"/>
    </source>
</evidence>
<dbReference type="PANTHER" id="PTHR30093:SF44">
    <property type="entry name" value="TYPE II SECRETION SYSTEM CORE PROTEIN G"/>
    <property type="match status" value="1"/>
</dbReference>
<reference evidence="8 9" key="1">
    <citation type="submission" date="2020-08" db="EMBL/GenBank/DDBJ databases">
        <title>Acidobacteriota in marine sediments use diverse sulfur dissimilation pathways.</title>
        <authorList>
            <person name="Wasmund K."/>
        </authorList>
    </citation>
    <scope>NUCLEOTIDE SEQUENCE [LARGE SCALE GENOMIC DNA]</scope>
    <source>
        <strain evidence="8">MAG AM4</strain>
    </source>
</reference>
<comment type="subcellular location">
    <subcellularLocation>
        <location evidence="1">Membrane</location>
        <topology evidence="1">Single-pass membrane protein</topology>
    </subcellularLocation>
</comment>
<dbReference type="GO" id="GO:0015627">
    <property type="term" value="C:type II protein secretion system complex"/>
    <property type="evidence" value="ECO:0007669"/>
    <property type="project" value="InterPro"/>
</dbReference>
<feature type="transmembrane region" description="Helical" evidence="6">
    <location>
        <begin position="20"/>
        <end position="41"/>
    </location>
</feature>
<dbReference type="InterPro" id="IPR000983">
    <property type="entry name" value="Bac_GSPG_pilin"/>
</dbReference>
<proteinExistence type="predicted"/>
<evidence type="ECO:0000313" key="8">
    <source>
        <dbReference type="EMBL" id="MBD3868436.1"/>
    </source>
</evidence>
<dbReference type="PROSITE" id="PS00409">
    <property type="entry name" value="PROKAR_NTER_METHYL"/>
    <property type="match status" value="1"/>
</dbReference>
<dbReference type="PRINTS" id="PR00813">
    <property type="entry name" value="BCTERIALGSPG"/>
</dbReference>
<feature type="domain" description="Type II secretion system protein GspG C-terminal" evidence="7">
    <location>
        <begin position="37"/>
        <end position="123"/>
    </location>
</feature>
<dbReference type="InterPro" id="IPR013545">
    <property type="entry name" value="T2SS_protein-GspG_C"/>
</dbReference>
<dbReference type="GO" id="GO:0015628">
    <property type="term" value="P:protein secretion by the type II secretion system"/>
    <property type="evidence" value="ECO:0007669"/>
    <property type="project" value="InterPro"/>
</dbReference>
<dbReference type="Pfam" id="PF08334">
    <property type="entry name" value="T2SSG"/>
    <property type="match status" value="1"/>
</dbReference>
<keyword evidence="5 6" id="KW-0472">Membrane</keyword>
<dbReference type="AlphaFoldDB" id="A0A8J6XXF9"/>
<sequence length="148" mass="16156">MRREARWELKQRGFTLIELLVTLVILGILAALAIVALFSALDRAKQRATMADMRTVSKAIEAYQVDVGRVPQGDLTAIAPLLVPYQINVVPQADHWSNPMIYTASASAYSLESYGKDGVDGADINLGTRGDYNLDILLSDGMFIASPE</sequence>
<gene>
    <name evidence="8" type="ORF">IFK94_09965</name>
</gene>
<evidence type="ECO:0000256" key="2">
    <source>
        <dbReference type="ARBA" id="ARBA00022481"/>
    </source>
</evidence>
<protein>
    <submittedName>
        <fullName evidence="8">Prepilin-type N-terminal cleavage/methylation domain-containing protein</fullName>
    </submittedName>
</protein>
<dbReference type="Pfam" id="PF07963">
    <property type="entry name" value="N_methyl"/>
    <property type="match status" value="1"/>
</dbReference>
<dbReference type="Proteomes" id="UP000648239">
    <property type="component" value="Unassembled WGS sequence"/>
</dbReference>
<accession>A0A8J6XXF9</accession>
<dbReference type="InterPro" id="IPR045584">
    <property type="entry name" value="Pilin-like"/>
</dbReference>
<dbReference type="NCBIfam" id="TIGR02532">
    <property type="entry name" value="IV_pilin_GFxxxE"/>
    <property type="match status" value="1"/>
</dbReference>
<dbReference type="InterPro" id="IPR012902">
    <property type="entry name" value="N_methyl_site"/>
</dbReference>
<dbReference type="SUPFAM" id="SSF54523">
    <property type="entry name" value="Pili subunits"/>
    <property type="match status" value="1"/>
</dbReference>
<evidence type="ECO:0000259" key="7">
    <source>
        <dbReference type="Pfam" id="PF08334"/>
    </source>
</evidence>
<evidence type="ECO:0000256" key="4">
    <source>
        <dbReference type="ARBA" id="ARBA00022989"/>
    </source>
</evidence>
<keyword evidence="2" id="KW-0488">Methylation</keyword>
<dbReference type="EMBL" id="JACXWD010000031">
    <property type="protein sequence ID" value="MBD3868436.1"/>
    <property type="molecule type" value="Genomic_DNA"/>
</dbReference>
<name>A0A8J6XXF9_9BACT</name>
<evidence type="ECO:0000256" key="5">
    <source>
        <dbReference type="ARBA" id="ARBA00023136"/>
    </source>
</evidence>
<organism evidence="8 9">
    <name type="scientific">Candidatus Polarisedimenticola svalbardensis</name>
    <dbReference type="NCBI Taxonomy" id="2886004"/>
    <lineage>
        <taxon>Bacteria</taxon>
        <taxon>Pseudomonadati</taxon>
        <taxon>Acidobacteriota</taxon>
        <taxon>Candidatus Polarisedimenticolia</taxon>
        <taxon>Candidatus Polarisedimenticolales</taxon>
        <taxon>Candidatus Polarisedimenticolaceae</taxon>
        <taxon>Candidatus Polarisedimenticola</taxon>
    </lineage>
</organism>
<dbReference type="PANTHER" id="PTHR30093">
    <property type="entry name" value="GENERAL SECRETION PATHWAY PROTEIN G"/>
    <property type="match status" value="1"/>
</dbReference>
<keyword evidence="3 6" id="KW-0812">Transmembrane</keyword>
<evidence type="ECO:0000256" key="3">
    <source>
        <dbReference type="ARBA" id="ARBA00022692"/>
    </source>
</evidence>
<dbReference type="Gene3D" id="3.30.700.10">
    <property type="entry name" value="Glycoprotein, Type 4 Pilin"/>
    <property type="match status" value="1"/>
</dbReference>
<dbReference type="GO" id="GO:0016020">
    <property type="term" value="C:membrane"/>
    <property type="evidence" value="ECO:0007669"/>
    <property type="project" value="UniProtKB-SubCell"/>
</dbReference>
<evidence type="ECO:0000256" key="1">
    <source>
        <dbReference type="ARBA" id="ARBA00004167"/>
    </source>
</evidence>
<evidence type="ECO:0000256" key="6">
    <source>
        <dbReference type="SAM" id="Phobius"/>
    </source>
</evidence>
<keyword evidence="4 6" id="KW-1133">Transmembrane helix</keyword>
<comment type="caution">
    <text evidence="8">The sequence shown here is derived from an EMBL/GenBank/DDBJ whole genome shotgun (WGS) entry which is preliminary data.</text>
</comment>